<evidence type="ECO:0000256" key="1">
    <source>
        <dbReference type="SAM" id="MobiDB-lite"/>
    </source>
</evidence>
<gene>
    <name evidence="2" type="ORF">PRZ48_013414</name>
</gene>
<proteinExistence type="predicted"/>
<feature type="compositionally biased region" description="Basic and acidic residues" evidence="1">
    <location>
        <begin position="21"/>
        <end position="35"/>
    </location>
</feature>
<reference evidence="2 3" key="1">
    <citation type="journal article" date="2023" name="G3 (Bethesda)">
        <title>A chromosome-level genome assembly of Zasmidium syzygii isolated from banana leaves.</title>
        <authorList>
            <person name="van Westerhoven A.C."/>
            <person name="Mehrabi R."/>
            <person name="Talebi R."/>
            <person name="Steentjes M.B.F."/>
            <person name="Corcolon B."/>
            <person name="Chong P.A."/>
            <person name="Kema G.H.J."/>
            <person name="Seidl M.F."/>
        </authorList>
    </citation>
    <scope>NUCLEOTIDE SEQUENCE [LARGE SCALE GENOMIC DNA]</scope>
    <source>
        <strain evidence="2 3">P124</strain>
    </source>
</reference>
<accession>A0ABR0E0Y6</accession>
<comment type="caution">
    <text evidence="2">The sequence shown here is derived from an EMBL/GenBank/DDBJ whole genome shotgun (WGS) entry which is preliminary data.</text>
</comment>
<keyword evidence="3" id="KW-1185">Reference proteome</keyword>
<feature type="compositionally biased region" description="Polar residues" evidence="1">
    <location>
        <begin position="52"/>
        <end position="88"/>
    </location>
</feature>
<dbReference type="EMBL" id="JAXOVC010000012">
    <property type="protein sequence ID" value="KAK4495087.1"/>
    <property type="molecule type" value="Genomic_DNA"/>
</dbReference>
<dbReference type="Pfam" id="PF15496">
    <property type="entry name" value="DUF4646"/>
    <property type="match status" value="1"/>
</dbReference>
<dbReference type="InterPro" id="IPR028018">
    <property type="entry name" value="DUF4646"/>
</dbReference>
<evidence type="ECO:0000313" key="3">
    <source>
        <dbReference type="Proteomes" id="UP001305779"/>
    </source>
</evidence>
<evidence type="ECO:0000313" key="2">
    <source>
        <dbReference type="EMBL" id="KAK4495087.1"/>
    </source>
</evidence>
<protein>
    <submittedName>
        <fullName evidence="2">Uncharacterized protein</fullName>
    </submittedName>
</protein>
<feature type="region of interest" description="Disordered" evidence="1">
    <location>
        <begin position="12"/>
        <end position="88"/>
    </location>
</feature>
<name>A0ABR0E0Y6_ZASCE</name>
<sequence length="344" mass="37805">MPIVKAATFAAGMAASQRRGGKNEPKVLTTEESRKVSLSGQPNIDGRPSLDSKVSSDLSQYGATSSSKSIRSATNVTDSLRSPPEGTQSIRVYTKGSSLSSGFAYHPALVDMQVHPTRWDEFSSQVVESTKLSFGDNANAWATGILSFTIFPHPWHIGRNQSRRLQEKRVKTGLSDASEGALGDVLRNWNDGYFQERGLVARLELSEEAMKSPDQQSSLISGEAHWHLKKEARDRHRQERKFVIVVAKLDEVPPQDPGIVHELPVETVPSELANLNEPKYAIAEAQGDLPKEPVELPGNSKRAELPGWDQYAELEANNNDLLSKETLMVTADTHALLNKELKSG</sequence>
<dbReference type="Proteomes" id="UP001305779">
    <property type="component" value="Unassembled WGS sequence"/>
</dbReference>
<organism evidence="2 3">
    <name type="scientific">Zasmidium cellare</name>
    <name type="common">Wine cellar mold</name>
    <name type="synonym">Racodium cellare</name>
    <dbReference type="NCBI Taxonomy" id="395010"/>
    <lineage>
        <taxon>Eukaryota</taxon>
        <taxon>Fungi</taxon>
        <taxon>Dikarya</taxon>
        <taxon>Ascomycota</taxon>
        <taxon>Pezizomycotina</taxon>
        <taxon>Dothideomycetes</taxon>
        <taxon>Dothideomycetidae</taxon>
        <taxon>Mycosphaerellales</taxon>
        <taxon>Mycosphaerellaceae</taxon>
        <taxon>Zasmidium</taxon>
    </lineage>
</organism>